<gene>
    <name evidence="1" type="ORF">GCWU000325_01297</name>
</gene>
<keyword evidence="2" id="KW-1185">Reference proteome</keyword>
<dbReference type="HOGENOM" id="CLU_2466467_0_0_10"/>
<proteinExistence type="predicted"/>
<reference evidence="1" key="1">
    <citation type="submission" date="2009-09" db="EMBL/GenBank/DDBJ databases">
        <authorList>
            <person name="Weinstock G."/>
            <person name="Sodergren E."/>
            <person name="Clifton S."/>
            <person name="Fulton L."/>
            <person name="Fulton B."/>
            <person name="Courtney L."/>
            <person name="Fronick C."/>
            <person name="Harrison M."/>
            <person name="Strong C."/>
            <person name="Farmer C."/>
            <person name="Delahaunty K."/>
            <person name="Markovic C."/>
            <person name="Hall O."/>
            <person name="Minx P."/>
            <person name="Tomlinson C."/>
            <person name="Mitreva M."/>
            <person name="Nelson J."/>
            <person name="Hou S."/>
            <person name="Wollam A."/>
            <person name="Pepin K.H."/>
            <person name="Johnson M."/>
            <person name="Bhonagiri V."/>
            <person name="Nash W.E."/>
            <person name="Warren W."/>
            <person name="Chinwalla A."/>
            <person name="Mardis E.R."/>
            <person name="Wilson R.K."/>
        </authorList>
    </citation>
    <scope>NUCLEOTIDE SEQUENCE [LARGE SCALE GENOMIC DNA]</scope>
    <source>
        <strain evidence="1">ATCC 51259</strain>
    </source>
</reference>
<organism evidence="1 2">
    <name type="scientific">Alloprevotella tannerae ATCC 51259</name>
    <dbReference type="NCBI Taxonomy" id="626522"/>
    <lineage>
        <taxon>Bacteria</taxon>
        <taxon>Pseudomonadati</taxon>
        <taxon>Bacteroidota</taxon>
        <taxon>Bacteroidia</taxon>
        <taxon>Bacteroidales</taxon>
        <taxon>Prevotellaceae</taxon>
        <taxon>Alloprevotella</taxon>
    </lineage>
</organism>
<sequence length="88" mass="10239">MDEAIRYSTCILYIKGLVVKQYFHCQFRTAIKQQEAKIHILSTNSSVYLYKSAAPAHCRKITLSGFIGSLLRKTPLKHQDVRNKRKRK</sequence>
<dbReference type="EMBL" id="ACIJ02000018">
    <property type="protein sequence ID" value="EEX71762.1"/>
    <property type="molecule type" value="Genomic_DNA"/>
</dbReference>
<dbReference type="STRING" id="626522.GCWU000325_01297"/>
<accession>C9LGF5</accession>
<protein>
    <submittedName>
        <fullName evidence="1">Uncharacterized protein</fullName>
    </submittedName>
</protein>
<dbReference type="AlphaFoldDB" id="C9LGF5"/>
<dbReference type="Proteomes" id="UP000003460">
    <property type="component" value="Unassembled WGS sequence"/>
</dbReference>
<evidence type="ECO:0000313" key="1">
    <source>
        <dbReference type="EMBL" id="EEX71762.1"/>
    </source>
</evidence>
<comment type="caution">
    <text evidence="1">The sequence shown here is derived from an EMBL/GenBank/DDBJ whole genome shotgun (WGS) entry which is preliminary data.</text>
</comment>
<evidence type="ECO:0000313" key="2">
    <source>
        <dbReference type="Proteomes" id="UP000003460"/>
    </source>
</evidence>
<name>C9LGF5_9BACT</name>